<gene>
    <name evidence="1" type="ORF">CPB84DRAFT_1091117</name>
</gene>
<dbReference type="AlphaFoldDB" id="A0A9P5TTI8"/>
<evidence type="ECO:0000313" key="2">
    <source>
        <dbReference type="Proteomes" id="UP000724874"/>
    </source>
</evidence>
<protein>
    <submittedName>
        <fullName evidence="1">Uncharacterized protein</fullName>
    </submittedName>
</protein>
<reference evidence="1" key="1">
    <citation type="submission" date="2020-11" db="EMBL/GenBank/DDBJ databases">
        <authorList>
            <consortium name="DOE Joint Genome Institute"/>
            <person name="Ahrendt S."/>
            <person name="Riley R."/>
            <person name="Andreopoulos W."/>
            <person name="LaButti K."/>
            <person name="Pangilinan J."/>
            <person name="Ruiz-duenas F.J."/>
            <person name="Barrasa J.M."/>
            <person name="Sanchez-Garcia M."/>
            <person name="Camarero S."/>
            <person name="Miyauchi S."/>
            <person name="Serrano A."/>
            <person name="Linde D."/>
            <person name="Babiker R."/>
            <person name="Drula E."/>
            <person name="Ayuso-Fernandez I."/>
            <person name="Pacheco R."/>
            <person name="Padilla G."/>
            <person name="Ferreira P."/>
            <person name="Barriuso J."/>
            <person name="Kellner H."/>
            <person name="Castanera R."/>
            <person name="Alfaro M."/>
            <person name="Ramirez L."/>
            <person name="Pisabarro A.G."/>
            <person name="Kuo A."/>
            <person name="Tritt A."/>
            <person name="Lipzen A."/>
            <person name="He G."/>
            <person name="Yan M."/>
            <person name="Ng V."/>
            <person name="Cullen D."/>
            <person name="Martin F."/>
            <person name="Rosso M.-N."/>
            <person name="Henrissat B."/>
            <person name="Hibbett D."/>
            <person name="Martinez A.T."/>
            <person name="Grigoriev I.V."/>
        </authorList>
    </citation>
    <scope>NUCLEOTIDE SEQUENCE</scope>
    <source>
        <strain evidence="1">AH 44721</strain>
    </source>
</reference>
<accession>A0A9P5TTI8</accession>
<name>A0A9P5TTI8_GYMJU</name>
<comment type="caution">
    <text evidence="1">The sequence shown here is derived from an EMBL/GenBank/DDBJ whole genome shotgun (WGS) entry which is preliminary data.</text>
</comment>
<organism evidence="1 2">
    <name type="scientific">Gymnopilus junonius</name>
    <name type="common">Spectacular rustgill mushroom</name>
    <name type="synonym">Gymnopilus spectabilis subsp. junonius</name>
    <dbReference type="NCBI Taxonomy" id="109634"/>
    <lineage>
        <taxon>Eukaryota</taxon>
        <taxon>Fungi</taxon>
        <taxon>Dikarya</taxon>
        <taxon>Basidiomycota</taxon>
        <taxon>Agaricomycotina</taxon>
        <taxon>Agaricomycetes</taxon>
        <taxon>Agaricomycetidae</taxon>
        <taxon>Agaricales</taxon>
        <taxon>Agaricineae</taxon>
        <taxon>Hymenogastraceae</taxon>
        <taxon>Gymnopilus</taxon>
    </lineage>
</organism>
<dbReference type="Proteomes" id="UP000724874">
    <property type="component" value="Unassembled WGS sequence"/>
</dbReference>
<dbReference type="EMBL" id="JADNYJ010000005">
    <property type="protein sequence ID" value="KAF8911178.1"/>
    <property type="molecule type" value="Genomic_DNA"/>
</dbReference>
<evidence type="ECO:0000313" key="1">
    <source>
        <dbReference type="EMBL" id="KAF8911178.1"/>
    </source>
</evidence>
<keyword evidence="2" id="KW-1185">Reference proteome</keyword>
<proteinExistence type="predicted"/>
<sequence>MPDAPRATFAPFSMSDVLCLQLVILPCIWRFARGRDVWFEERNLHKKPYNVVEELDCSARPLFPHSRLVPPMNNLISFPLVSCVCRNYHHIPIIHSSSLHTSVRDLSALHFCIYTSAI</sequence>